<dbReference type="EMBL" id="AYRZ02000010">
    <property type="protein sequence ID" value="PHT71033.1"/>
    <property type="molecule type" value="Genomic_DNA"/>
</dbReference>
<dbReference type="InterPro" id="IPR036396">
    <property type="entry name" value="Cyt_P450_sf"/>
</dbReference>
<dbReference type="GO" id="GO:0016705">
    <property type="term" value="F:oxidoreductase activity, acting on paired donors, with incorporation or reduction of molecular oxygen"/>
    <property type="evidence" value="ECO:0007669"/>
    <property type="project" value="InterPro"/>
</dbReference>
<dbReference type="Pfam" id="PF00067">
    <property type="entry name" value="p450"/>
    <property type="match status" value="1"/>
</dbReference>
<dbReference type="Gramene" id="PHT71033">
    <property type="protein sequence ID" value="PHT71033"/>
    <property type="gene ID" value="T459_26137"/>
</dbReference>
<keyword evidence="4" id="KW-0408">Iron</keyword>
<evidence type="ECO:0000313" key="6">
    <source>
        <dbReference type="EMBL" id="PHT71033.1"/>
    </source>
</evidence>
<comment type="similarity">
    <text evidence="1">Belongs to the cytochrome P450 family.</text>
</comment>
<dbReference type="GO" id="GO:0020037">
    <property type="term" value="F:heme binding"/>
    <property type="evidence" value="ECO:0007669"/>
    <property type="project" value="InterPro"/>
</dbReference>
<keyword evidence="3" id="KW-0479">Metal-binding</keyword>
<sequence>MSKDLADPDSKEASEFFNAMMGIMEWSGTANVSDIFPFLRRFDLQKLRKKMVRDMGKAMEIASIFLKEREGERKKGEEERKDLLDVLIEVEGIGKDEPAKLSEHQIKVLIVVSCKISYLAFSIFGA</sequence>
<evidence type="ECO:0000256" key="2">
    <source>
        <dbReference type="ARBA" id="ARBA00022617"/>
    </source>
</evidence>
<gene>
    <name evidence="6" type="ORF">T459_26137</name>
</gene>
<dbReference type="AlphaFoldDB" id="A0A2G2YMP4"/>
<evidence type="ECO:0000256" key="4">
    <source>
        <dbReference type="ARBA" id="ARBA00023004"/>
    </source>
</evidence>
<evidence type="ECO:0000256" key="1">
    <source>
        <dbReference type="ARBA" id="ARBA00010617"/>
    </source>
</evidence>
<evidence type="ECO:0000313" key="7">
    <source>
        <dbReference type="Proteomes" id="UP000222542"/>
    </source>
</evidence>
<evidence type="ECO:0000256" key="3">
    <source>
        <dbReference type="ARBA" id="ARBA00022723"/>
    </source>
</evidence>
<protein>
    <submittedName>
        <fullName evidence="6">Uncharacterized protein</fullName>
    </submittedName>
</protein>
<keyword evidence="7" id="KW-1185">Reference proteome</keyword>
<proteinExistence type="inferred from homology"/>
<dbReference type="STRING" id="4072.A0A2G2YMP4"/>
<reference evidence="6 7" key="2">
    <citation type="journal article" date="2017" name="Genome Biol.">
        <title>New reference genome sequences of hot pepper reveal the massive evolution of plant disease-resistance genes by retroduplication.</title>
        <authorList>
            <person name="Kim S."/>
            <person name="Park J."/>
            <person name="Yeom S.I."/>
            <person name="Kim Y.M."/>
            <person name="Seo E."/>
            <person name="Kim K.T."/>
            <person name="Kim M.S."/>
            <person name="Lee J.M."/>
            <person name="Cheong K."/>
            <person name="Shin H.S."/>
            <person name="Kim S.B."/>
            <person name="Han K."/>
            <person name="Lee J."/>
            <person name="Park M."/>
            <person name="Lee H.A."/>
            <person name="Lee H.Y."/>
            <person name="Lee Y."/>
            <person name="Oh S."/>
            <person name="Lee J.H."/>
            <person name="Choi E."/>
            <person name="Choi E."/>
            <person name="Lee S.E."/>
            <person name="Jeon J."/>
            <person name="Kim H."/>
            <person name="Choi G."/>
            <person name="Song H."/>
            <person name="Lee J."/>
            <person name="Lee S.C."/>
            <person name="Kwon J.K."/>
            <person name="Lee H.Y."/>
            <person name="Koo N."/>
            <person name="Hong Y."/>
            <person name="Kim R.W."/>
            <person name="Kang W.H."/>
            <person name="Huh J.H."/>
            <person name="Kang B.C."/>
            <person name="Yang T.J."/>
            <person name="Lee Y.H."/>
            <person name="Bennetzen J.L."/>
            <person name="Choi D."/>
        </authorList>
    </citation>
    <scope>NUCLEOTIDE SEQUENCE [LARGE SCALE GENOMIC DNA]</scope>
    <source>
        <strain evidence="7">cv. CM334</strain>
    </source>
</reference>
<evidence type="ECO:0000256" key="5">
    <source>
        <dbReference type="ARBA" id="ARBA00023033"/>
    </source>
</evidence>
<dbReference type="PANTHER" id="PTHR47950">
    <property type="entry name" value="CYTOCHROME P450, FAMILY 76, SUBFAMILY C, POLYPEPTIDE 5-RELATED"/>
    <property type="match status" value="1"/>
</dbReference>
<comment type="caution">
    <text evidence="6">The sequence shown here is derived from an EMBL/GenBank/DDBJ whole genome shotgun (WGS) entry which is preliminary data.</text>
</comment>
<keyword evidence="5" id="KW-0503">Monooxygenase</keyword>
<dbReference type="InterPro" id="IPR001128">
    <property type="entry name" value="Cyt_P450"/>
</dbReference>
<keyword evidence="5" id="KW-0560">Oxidoreductase</keyword>
<dbReference type="GO" id="GO:0004497">
    <property type="term" value="F:monooxygenase activity"/>
    <property type="evidence" value="ECO:0007669"/>
    <property type="project" value="UniProtKB-KW"/>
</dbReference>
<organism evidence="6 7">
    <name type="scientific">Capsicum annuum</name>
    <name type="common">Capsicum pepper</name>
    <dbReference type="NCBI Taxonomy" id="4072"/>
    <lineage>
        <taxon>Eukaryota</taxon>
        <taxon>Viridiplantae</taxon>
        <taxon>Streptophyta</taxon>
        <taxon>Embryophyta</taxon>
        <taxon>Tracheophyta</taxon>
        <taxon>Spermatophyta</taxon>
        <taxon>Magnoliopsida</taxon>
        <taxon>eudicotyledons</taxon>
        <taxon>Gunneridae</taxon>
        <taxon>Pentapetalae</taxon>
        <taxon>asterids</taxon>
        <taxon>lamiids</taxon>
        <taxon>Solanales</taxon>
        <taxon>Solanaceae</taxon>
        <taxon>Solanoideae</taxon>
        <taxon>Capsiceae</taxon>
        <taxon>Capsicum</taxon>
    </lineage>
</organism>
<dbReference type="SUPFAM" id="SSF48264">
    <property type="entry name" value="Cytochrome P450"/>
    <property type="match status" value="1"/>
</dbReference>
<keyword evidence="2" id="KW-0349">Heme</keyword>
<dbReference type="PANTHER" id="PTHR47950:SF36">
    <property type="entry name" value="CYTOCHROME P450 76A2-LIKE"/>
    <property type="match status" value="1"/>
</dbReference>
<dbReference type="Proteomes" id="UP000222542">
    <property type="component" value="Unassembled WGS sequence"/>
</dbReference>
<name>A0A2G2YMP4_CAPAN</name>
<dbReference type="GO" id="GO:0005506">
    <property type="term" value="F:iron ion binding"/>
    <property type="evidence" value="ECO:0007669"/>
    <property type="project" value="InterPro"/>
</dbReference>
<dbReference type="Gene3D" id="1.10.630.10">
    <property type="entry name" value="Cytochrome P450"/>
    <property type="match status" value="1"/>
</dbReference>
<reference evidence="6 7" key="1">
    <citation type="journal article" date="2014" name="Nat. Genet.">
        <title>Genome sequence of the hot pepper provides insights into the evolution of pungency in Capsicum species.</title>
        <authorList>
            <person name="Kim S."/>
            <person name="Park M."/>
            <person name="Yeom S.I."/>
            <person name="Kim Y.M."/>
            <person name="Lee J.M."/>
            <person name="Lee H.A."/>
            <person name="Seo E."/>
            <person name="Choi J."/>
            <person name="Cheong K."/>
            <person name="Kim K.T."/>
            <person name="Jung K."/>
            <person name="Lee G.W."/>
            <person name="Oh S.K."/>
            <person name="Bae C."/>
            <person name="Kim S.B."/>
            <person name="Lee H.Y."/>
            <person name="Kim S.Y."/>
            <person name="Kim M.S."/>
            <person name="Kang B.C."/>
            <person name="Jo Y.D."/>
            <person name="Yang H.B."/>
            <person name="Jeong H.J."/>
            <person name="Kang W.H."/>
            <person name="Kwon J.K."/>
            <person name="Shin C."/>
            <person name="Lim J.Y."/>
            <person name="Park J.H."/>
            <person name="Huh J.H."/>
            <person name="Kim J.S."/>
            <person name="Kim B.D."/>
            <person name="Cohen O."/>
            <person name="Paran I."/>
            <person name="Suh M.C."/>
            <person name="Lee S.B."/>
            <person name="Kim Y.K."/>
            <person name="Shin Y."/>
            <person name="Noh S.J."/>
            <person name="Park J."/>
            <person name="Seo Y.S."/>
            <person name="Kwon S.Y."/>
            <person name="Kim H.A."/>
            <person name="Park J.M."/>
            <person name="Kim H.J."/>
            <person name="Choi S.B."/>
            <person name="Bosland P.W."/>
            <person name="Reeves G."/>
            <person name="Jo S.H."/>
            <person name="Lee B.W."/>
            <person name="Cho H.T."/>
            <person name="Choi H.S."/>
            <person name="Lee M.S."/>
            <person name="Yu Y."/>
            <person name="Do Choi Y."/>
            <person name="Park B.S."/>
            <person name="van Deynze A."/>
            <person name="Ashrafi H."/>
            <person name="Hill T."/>
            <person name="Kim W.T."/>
            <person name="Pai H.S."/>
            <person name="Ahn H.K."/>
            <person name="Yeam I."/>
            <person name="Giovannoni J.J."/>
            <person name="Rose J.K."/>
            <person name="Sorensen I."/>
            <person name="Lee S.J."/>
            <person name="Kim R.W."/>
            <person name="Choi I.Y."/>
            <person name="Choi B.S."/>
            <person name="Lim J.S."/>
            <person name="Lee Y.H."/>
            <person name="Choi D."/>
        </authorList>
    </citation>
    <scope>NUCLEOTIDE SEQUENCE [LARGE SCALE GENOMIC DNA]</scope>
    <source>
        <strain evidence="7">cv. CM334</strain>
    </source>
</reference>
<accession>A0A2G2YMP4</accession>